<sequence>MLPFDHLIVHVTATPPSVDFNAGRIDADHRKKGYKKNGYHIVVLRDGKAEVHVKFGPDELQARMIDGARVRTFSEPGAHVGSSGRGWNKRSIGVVLVGGVDEDGNPENNATEAQLETLRMLIDALMEDFDIPLANVMGHRDLIAKAGKGGPKECPCFDVREWYTCGSTKPVEAQEDEPQEDTPEPEETPQRHTVVHGDTLWALANTYGLSVEDLMDLNGLKDDTIRIGQVLTVTV</sequence>
<dbReference type="InterPro" id="IPR002502">
    <property type="entry name" value="Amidase_domain"/>
</dbReference>
<dbReference type="Pfam" id="PF01510">
    <property type="entry name" value="Amidase_2"/>
    <property type="match status" value="1"/>
</dbReference>
<dbReference type="Proteomes" id="UP000470384">
    <property type="component" value="Unassembled WGS sequence"/>
</dbReference>
<dbReference type="OrthoDB" id="8754850at2"/>
<evidence type="ECO:0000313" key="4">
    <source>
        <dbReference type="Proteomes" id="UP000470384"/>
    </source>
</evidence>
<feature type="compositionally biased region" description="Acidic residues" evidence="1">
    <location>
        <begin position="173"/>
        <end position="187"/>
    </location>
</feature>
<dbReference type="InterPro" id="IPR036505">
    <property type="entry name" value="Amidase/PGRP_sf"/>
</dbReference>
<organism evidence="3 4">
    <name type="scientific">Pyruvatibacter mobilis</name>
    <dbReference type="NCBI Taxonomy" id="1712261"/>
    <lineage>
        <taxon>Bacteria</taxon>
        <taxon>Pseudomonadati</taxon>
        <taxon>Pseudomonadota</taxon>
        <taxon>Alphaproteobacteria</taxon>
        <taxon>Hyphomicrobiales</taxon>
        <taxon>Parvibaculaceae</taxon>
        <taxon>Pyruvatibacter</taxon>
    </lineage>
</organism>
<evidence type="ECO:0000313" key="3">
    <source>
        <dbReference type="EMBL" id="NBG94482.1"/>
    </source>
</evidence>
<dbReference type="GeneID" id="300653461"/>
<feature type="region of interest" description="Disordered" evidence="1">
    <location>
        <begin position="168"/>
        <end position="192"/>
    </location>
</feature>
<dbReference type="InterPro" id="IPR036779">
    <property type="entry name" value="LysM_dom_sf"/>
</dbReference>
<feature type="domain" description="LysM" evidence="2">
    <location>
        <begin position="190"/>
        <end position="233"/>
    </location>
</feature>
<dbReference type="SUPFAM" id="SSF55846">
    <property type="entry name" value="N-acetylmuramoyl-L-alanine amidase-like"/>
    <property type="match status" value="1"/>
</dbReference>
<comment type="caution">
    <text evidence="3">The sequence shown here is derived from an EMBL/GenBank/DDBJ whole genome shotgun (WGS) entry which is preliminary data.</text>
</comment>
<dbReference type="RefSeq" id="WP_160586571.1">
    <property type="nucleotide sequence ID" value="NZ_BMHN01000001.1"/>
</dbReference>
<dbReference type="GO" id="GO:0008932">
    <property type="term" value="F:lytic endotransglycosylase activity"/>
    <property type="evidence" value="ECO:0007669"/>
    <property type="project" value="TreeGrafter"/>
</dbReference>
<dbReference type="AlphaFoldDB" id="A0A845Q7B5"/>
<keyword evidence="4" id="KW-1185">Reference proteome</keyword>
<dbReference type="GO" id="GO:0008745">
    <property type="term" value="F:N-acetylmuramoyl-L-alanine amidase activity"/>
    <property type="evidence" value="ECO:0007669"/>
    <property type="project" value="InterPro"/>
</dbReference>
<gene>
    <name evidence="3" type="ORF">GTQ45_01890</name>
</gene>
<dbReference type="SUPFAM" id="SSF54106">
    <property type="entry name" value="LysM domain"/>
    <property type="match status" value="1"/>
</dbReference>
<dbReference type="InterPro" id="IPR018392">
    <property type="entry name" value="LysM"/>
</dbReference>
<dbReference type="Gene3D" id="3.10.350.10">
    <property type="entry name" value="LysM domain"/>
    <property type="match status" value="1"/>
</dbReference>
<proteinExistence type="predicted"/>
<dbReference type="PANTHER" id="PTHR33734:SF22">
    <property type="entry name" value="MEMBRANE-BOUND LYTIC MUREIN TRANSGLYCOSYLASE D"/>
    <property type="match status" value="1"/>
</dbReference>
<dbReference type="PANTHER" id="PTHR33734">
    <property type="entry name" value="LYSM DOMAIN-CONTAINING GPI-ANCHORED PROTEIN 2"/>
    <property type="match status" value="1"/>
</dbReference>
<dbReference type="EMBL" id="WXYQ01000001">
    <property type="protein sequence ID" value="NBG94482.1"/>
    <property type="molecule type" value="Genomic_DNA"/>
</dbReference>
<dbReference type="PROSITE" id="PS51782">
    <property type="entry name" value="LYSM"/>
    <property type="match status" value="1"/>
</dbReference>
<dbReference type="Gene3D" id="3.40.80.10">
    <property type="entry name" value="Peptidoglycan recognition protein-like"/>
    <property type="match status" value="1"/>
</dbReference>
<dbReference type="CDD" id="cd06583">
    <property type="entry name" value="PGRP"/>
    <property type="match status" value="1"/>
</dbReference>
<dbReference type="GO" id="GO:0009253">
    <property type="term" value="P:peptidoglycan catabolic process"/>
    <property type="evidence" value="ECO:0007669"/>
    <property type="project" value="InterPro"/>
</dbReference>
<accession>A0A845Q7B5</accession>
<dbReference type="CDD" id="cd00118">
    <property type="entry name" value="LysM"/>
    <property type="match status" value="1"/>
</dbReference>
<evidence type="ECO:0000259" key="2">
    <source>
        <dbReference type="PROSITE" id="PS51782"/>
    </source>
</evidence>
<evidence type="ECO:0000256" key="1">
    <source>
        <dbReference type="SAM" id="MobiDB-lite"/>
    </source>
</evidence>
<dbReference type="SMART" id="SM00257">
    <property type="entry name" value="LysM"/>
    <property type="match status" value="1"/>
</dbReference>
<name>A0A845Q7B5_9HYPH</name>
<dbReference type="Pfam" id="PF01476">
    <property type="entry name" value="LysM"/>
    <property type="match status" value="1"/>
</dbReference>
<protein>
    <submittedName>
        <fullName evidence="3">LysM peptidoglycan-binding domain-containing protein</fullName>
    </submittedName>
</protein>
<reference evidence="3 4" key="1">
    <citation type="journal article" date="2016" name="Int. J. Syst. Evol. Microbiol.">
        <title>Pyruvatibacter mobilis gen. nov., sp. nov., a marine bacterium from the culture broth of Picochlorum sp. 122.</title>
        <authorList>
            <person name="Wang G."/>
            <person name="Tang M."/>
            <person name="Wu H."/>
            <person name="Dai S."/>
            <person name="Li T."/>
            <person name="Chen C."/>
            <person name="He H."/>
            <person name="Fan J."/>
            <person name="Xiang W."/>
            <person name="Li X."/>
        </authorList>
    </citation>
    <scope>NUCLEOTIDE SEQUENCE [LARGE SCALE GENOMIC DNA]</scope>
    <source>
        <strain evidence="3 4">GYP-11</strain>
    </source>
</reference>